<proteinExistence type="predicted"/>
<accession>A0A6M3L630</accession>
<reference evidence="1" key="1">
    <citation type="submission" date="2020-03" db="EMBL/GenBank/DDBJ databases">
        <title>The deep terrestrial virosphere.</title>
        <authorList>
            <person name="Holmfeldt K."/>
            <person name="Nilsson E."/>
            <person name="Simone D."/>
            <person name="Lopez-Fernandez M."/>
            <person name="Wu X."/>
            <person name="de Brujin I."/>
            <person name="Lundin D."/>
            <person name="Andersson A."/>
            <person name="Bertilsson S."/>
            <person name="Dopson M."/>
        </authorList>
    </citation>
    <scope>NUCLEOTIDE SEQUENCE</scope>
    <source>
        <strain evidence="1">MM415B02380</strain>
    </source>
</reference>
<dbReference type="EMBL" id="MT142910">
    <property type="protein sequence ID" value="QJA90397.1"/>
    <property type="molecule type" value="Genomic_DNA"/>
</dbReference>
<protein>
    <submittedName>
        <fullName evidence="1">Uncharacterized protein</fullName>
    </submittedName>
</protein>
<organism evidence="1">
    <name type="scientific">viral metagenome</name>
    <dbReference type="NCBI Taxonomy" id="1070528"/>
    <lineage>
        <taxon>unclassified sequences</taxon>
        <taxon>metagenomes</taxon>
        <taxon>organismal metagenomes</taxon>
    </lineage>
</organism>
<evidence type="ECO:0000313" key="1">
    <source>
        <dbReference type="EMBL" id="QJA90397.1"/>
    </source>
</evidence>
<dbReference type="AlphaFoldDB" id="A0A6M3L630"/>
<sequence length="61" mass="7507">MDEKKKGDLVDFEYWFNGVEYSERGEVTKVLKYHYEIQSENTFTWEKPEDLVFYIKKTEVF</sequence>
<gene>
    <name evidence="1" type="ORF">MM415B02380_0006</name>
</gene>
<name>A0A6M3L630_9ZZZZ</name>